<organism evidence="6 7">
    <name type="scientific">Anseongella ginsenosidimutans</name>
    <dbReference type="NCBI Taxonomy" id="496056"/>
    <lineage>
        <taxon>Bacteria</taxon>
        <taxon>Pseudomonadati</taxon>
        <taxon>Bacteroidota</taxon>
        <taxon>Sphingobacteriia</taxon>
        <taxon>Sphingobacteriales</taxon>
        <taxon>Sphingobacteriaceae</taxon>
        <taxon>Anseongella</taxon>
    </lineage>
</organism>
<feature type="domain" description="Metallo-beta-lactamase" evidence="5">
    <location>
        <begin position="39"/>
        <end position="235"/>
    </location>
</feature>
<gene>
    <name evidence="6" type="ORF">EDD80_101657</name>
</gene>
<dbReference type="PANTHER" id="PTHR42978">
    <property type="entry name" value="QUORUM-QUENCHING LACTONASE YTNP-RELATED-RELATED"/>
    <property type="match status" value="1"/>
</dbReference>
<comment type="caution">
    <text evidence="6">The sequence shown here is derived from an EMBL/GenBank/DDBJ whole genome shotgun (WGS) entry which is preliminary data.</text>
</comment>
<dbReference type="Pfam" id="PF00753">
    <property type="entry name" value="Lactamase_B"/>
    <property type="match status" value="1"/>
</dbReference>
<evidence type="ECO:0000313" key="7">
    <source>
        <dbReference type="Proteomes" id="UP000295807"/>
    </source>
</evidence>
<sequence>MKAFPLYEGTYSVDQSKKFIPFDPALHSHSDRPGSLFINVQPFLVDTGKDLLLLDAGLGFTNPQGELILHRNIRDLGYQPGDVNKVLMSHLHFDHSGGMVQDRYGRYEPSFPQAEYYVQREEFEHALLKPSRSYYKPMLEAMQRSGNMVLLEGSGTIGNGIHYELTGGHSEFHQVFLLDLTGVTYFFGGDVLPEPEQLQRKFIAKYDFDGRKSMQLRQEYGLKAAKEGWICLFYHSDTIASGRVRHEKEAFLIDQAG</sequence>
<dbReference type="InterPro" id="IPR001279">
    <property type="entry name" value="Metallo-B-lactamas"/>
</dbReference>
<dbReference type="InterPro" id="IPR051013">
    <property type="entry name" value="MBL_superfamily_lactonases"/>
</dbReference>
<comment type="similarity">
    <text evidence="1">Belongs to the metallo-beta-lactamase superfamily.</text>
</comment>
<evidence type="ECO:0000256" key="2">
    <source>
        <dbReference type="ARBA" id="ARBA00022723"/>
    </source>
</evidence>
<evidence type="ECO:0000256" key="4">
    <source>
        <dbReference type="ARBA" id="ARBA00022833"/>
    </source>
</evidence>
<dbReference type="Proteomes" id="UP000295807">
    <property type="component" value="Unassembled WGS sequence"/>
</dbReference>
<reference evidence="6 7" key="1">
    <citation type="submission" date="2019-03" db="EMBL/GenBank/DDBJ databases">
        <title>Genomic Encyclopedia of Type Strains, Phase IV (KMG-IV): sequencing the most valuable type-strain genomes for metagenomic binning, comparative biology and taxonomic classification.</title>
        <authorList>
            <person name="Goeker M."/>
        </authorList>
    </citation>
    <scope>NUCLEOTIDE SEQUENCE [LARGE SCALE GENOMIC DNA]</scope>
    <source>
        <strain evidence="6 7">DSM 21100</strain>
    </source>
</reference>
<protein>
    <submittedName>
        <fullName evidence="6">Glyoxylase-like metal-dependent hydrolase (Beta-lactamase superfamily II)</fullName>
    </submittedName>
</protein>
<evidence type="ECO:0000259" key="5">
    <source>
        <dbReference type="SMART" id="SM00849"/>
    </source>
</evidence>
<evidence type="ECO:0000256" key="3">
    <source>
        <dbReference type="ARBA" id="ARBA00022801"/>
    </source>
</evidence>
<proteinExistence type="inferred from homology"/>
<dbReference type="GO" id="GO:0046872">
    <property type="term" value="F:metal ion binding"/>
    <property type="evidence" value="ECO:0007669"/>
    <property type="project" value="UniProtKB-KW"/>
</dbReference>
<dbReference type="GO" id="GO:0016787">
    <property type="term" value="F:hydrolase activity"/>
    <property type="evidence" value="ECO:0007669"/>
    <property type="project" value="UniProtKB-KW"/>
</dbReference>
<keyword evidence="7" id="KW-1185">Reference proteome</keyword>
<evidence type="ECO:0000256" key="1">
    <source>
        <dbReference type="ARBA" id="ARBA00007749"/>
    </source>
</evidence>
<accession>A0A4R3KZG1</accession>
<dbReference type="InterPro" id="IPR036866">
    <property type="entry name" value="RibonucZ/Hydroxyglut_hydro"/>
</dbReference>
<keyword evidence="3 6" id="KW-0378">Hydrolase</keyword>
<dbReference type="OrthoDB" id="9802897at2"/>
<dbReference type="Gene3D" id="3.60.15.10">
    <property type="entry name" value="Ribonuclease Z/Hydroxyacylglutathione hydrolase-like"/>
    <property type="match status" value="1"/>
</dbReference>
<dbReference type="EMBL" id="SMAD01000001">
    <property type="protein sequence ID" value="TCS90456.1"/>
    <property type="molecule type" value="Genomic_DNA"/>
</dbReference>
<keyword evidence="4" id="KW-0862">Zinc</keyword>
<dbReference type="AlphaFoldDB" id="A0A4R3KZG1"/>
<dbReference type="SUPFAM" id="SSF56281">
    <property type="entry name" value="Metallo-hydrolase/oxidoreductase"/>
    <property type="match status" value="1"/>
</dbReference>
<keyword evidence="2" id="KW-0479">Metal-binding</keyword>
<dbReference type="SMART" id="SM00849">
    <property type="entry name" value="Lactamase_B"/>
    <property type="match status" value="1"/>
</dbReference>
<name>A0A4R3KZG1_9SPHI</name>
<dbReference type="RefSeq" id="WP_132127880.1">
    <property type="nucleotide sequence ID" value="NZ_CP042432.1"/>
</dbReference>
<evidence type="ECO:0000313" key="6">
    <source>
        <dbReference type="EMBL" id="TCS90456.1"/>
    </source>
</evidence>